<evidence type="ECO:0000313" key="2">
    <source>
        <dbReference type="EnsemblPlants" id="Bo4g090330.1"/>
    </source>
</evidence>
<accession>A0A0D3BVK2</accession>
<reference evidence="2 3" key="1">
    <citation type="journal article" date="2014" name="Genome Biol.">
        <title>Transcriptome and methylome profiling reveals relics of genome dominance in the mesopolyploid Brassica oleracea.</title>
        <authorList>
            <person name="Parkin I.A."/>
            <person name="Koh C."/>
            <person name="Tang H."/>
            <person name="Robinson S.J."/>
            <person name="Kagale S."/>
            <person name="Clarke W.E."/>
            <person name="Town C.D."/>
            <person name="Nixon J."/>
            <person name="Krishnakumar V."/>
            <person name="Bidwell S.L."/>
            <person name="Denoeud F."/>
            <person name="Belcram H."/>
            <person name="Links M.G."/>
            <person name="Just J."/>
            <person name="Clarke C."/>
            <person name="Bender T."/>
            <person name="Huebert T."/>
            <person name="Mason A.S."/>
            <person name="Pires J.C."/>
            <person name="Barker G."/>
            <person name="Moore J."/>
            <person name="Walley P.G."/>
            <person name="Manoli S."/>
            <person name="Batley J."/>
            <person name="Edwards D."/>
            <person name="Nelson M.N."/>
            <person name="Wang X."/>
            <person name="Paterson A.H."/>
            <person name="King G."/>
            <person name="Bancroft I."/>
            <person name="Chalhoub B."/>
            <person name="Sharpe A.G."/>
        </authorList>
    </citation>
    <scope>NUCLEOTIDE SEQUENCE</scope>
    <source>
        <strain evidence="2 3">cv. TO1000</strain>
    </source>
</reference>
<sequence>MEKDMENPVVVQKALADHNQTANLDTGRLCGWFESYHGLSGWAKRLGMSQKARVAKGHELPKVVVSDPYGSVYDLLSQDKFTVCLSQGMSRKELRIVLVKPRSRESSVSERLCKVLLDDARDELGIVYETVNNLCIGSHVSNAAPAALPKVRKRNCATSDAAKKRRCAKGGRRPSVLKDLAEFQDKTSQLEAKLKVIDDVRSLEVFGLETWISDLERDLGKTTSSLLKARQAQRSKASKVRRIQRQIQNGEGSKSRGAEEAKDALRAKIQAYFAKITGSLDSIMGAQNKDLTLAGFKGGMSEIRLFMGEEVPSLRAEEAGGDDMVPSLDEVMGEGDILTSGDV</sequence>
<proteinExistence type="predicted"/>
<feature type="region of interest" description="Disordered" evidence="1">
    <location>
        <begin position="319"/>
        <end position="343"/>
    </location>
</feature>
<organism evidence="2 3">
    <name type="scientific">Brassica oleracea var. oleracea</name>
    <dbReference type="NCBI Taxonomy" id="109376"/>
    <lineage>
        <taxon>Eukaryota</taxon>
        <taxon>Viridiplantae</taxon>
        <taxon>Streptophyta</taxon>
        <taxon>Embryophyta</taxon>
        <taxon>Tracheophyta</taxon>
        <taxon>Spermatophyta</taxon>
        <taxon>Magnoliopsida</taxon>
        <taxon>eudicotyledons</taxon>
        <taxon>Gunneridae</taxon>
        <taxon>Pentapetalae</taxon>
        <taxon>rosids</taxon>
        <taxon>malvids</taxon>
        <taxon>Brassicales</taxon>
        <taxon>Brassicaceae</taxon>
        <taxon>Brassiceae</taxon>
        <taxon>Brassica</taxon>
    </lineage>
</organism>
<dbReference type="AlphaFoldDB" id="A0A0D3BVK2"/>
<evidence type="ECO:0000256" key="1">
    <source>
        <dbReference type="SAM" id="MobiDB-lite"/>
    </source>
</evidence>
<dbReference type="EnsemblPlants" id="Bo4g090330.1">
    <property type="protein sequence ID" value="Bo4g090330.1"/>
    <property type="gene ID" value="Bo4g090330"/>
</dbReference>
<name>A0A0D3BVK2_BRAOL</name>
<reference evidence="2" key="2">
    <citation type="submission" date="2015-03" db="UniProtKB">
        <authorList>
            <consortium name="EnsemblPlants"/>
        </authorList>
    </citation>
    <scope>IDENTIFICATION</scope>
</reference>
<protein>
    <submittedName>
        <fullName evidence="2">Uncharacterized protein</fullName>
    </submittedName>
</protein>
<dbReference type="Gramene" id="Bo4g090330.1">
    <property type="protein sequence ID" value="Bo4g090330.1"/>
    <property type="gene ID" value="Bo4g090330"/>
</dbReference>
<dbReference type="Proteomes" id="UP000032141">
    <property type="component" value="Chromosome C4"/>
</dbReference>
<keyword evidence="3" id="KW-1185">Reference proteome</keyword>
<evidence type="ECO:0000313" key="3">
    <source>
        <dbReference type="Proteomes" id="UP000032141"/>
    </source>
</evidence>
<dbReference type="HOGENOM" id="CLU_809739_0_0_1"/>